<keyword evidence="3 5" id="KW-0732">Signal</keyword>
<dbReference type="InterPro" id="IPR001638">
    <property type="entry name" value="Solute-binding_3/MltF_N"/>
</dbReference>
<feature type="domain" description="Solute-binding protein family 3/N-terminal" evidence="6">
    <location>
        <begin position="21"/>
        <end position="240"/>
    </location>
</feature>
<evidence type="ECO:0000256" key="4">
    <source>
        <dbReference type="RuleBase" id="RU003744"/>
    </source>
</evidence>
<dbReference type="RefSeq" id="WP_179974700.1">
    <property type="nucleotide sequence ID" value="NZ_CP049075.1"/>
</dbReference>
<dbReference type="KEGG" id="cinf:CINF_0981"/>
<comment type="subcellular location">
    <subcellularLocation>
        <location evidence="1">Cell envelope</location>
    </subcellularLocation>
</comment>
<accession>A0A7H9CHB9</accession>
<dbReference type="PANTHER" id="PTHR35936">
    <property type="entry name" value="MEMBRANE-BOUND LYTIC MUREIN TRANSGLYCOSYLASE F"/>
    <property type="match status" value="1"/>
</dbReference>
<evidence type="ECO:0000256" key="3">
    <source>
        <dbReference type="ARBA" id="ARBA00022729"/>
    </source>
</evidence>
<evidence type="ECO:0000256" key="2">
    <source>
        <dbReference type="ARBA" id="ARBA00010333"/>
    </source>
</evidence>
<evidence type="ECO:0000259" key="6">
    <source>
        <dbReference type="SMART" id="SM00062"/>
    </source>
</evidence>
<evidence type="ECO:0000256" key="5">
    <source>
        <dbReference type="SAM" id="SignalP"/>
    </source>
</evidence>
<feature type="chain" id="PRO_5028869401" evidence="5">
    <location>
        <begin position="20"/>
        <end position="240"/>
    </location>
</feature>
<gene>
    <name evidence="7" type="ORF">CINF_0981</name>
</gene>
<dbReference type="SUPFAM" id="SSF53850">
    <property type="entry name" value="Periplasmic binding protein-like II"/>
    <property type="match status" value="1"/>
</dbReference>
<dbReference type="Proteomes" id="UP000509414">
    <property type="component" value="Chromosome"/>
</dbReference>
<dbReference type="AlphaFoldDB" id="A0A7H9CHB9"/>
<organism evidence="7 8">
    <name type="scientific">Candidatus Campylobacter infans</name>
    <dbReference type="NCBI Taxonomy" id="2561898"/>
    <lineage>
        <taxon>Bacteria</taxon>
        <taxon>Pseudomonadati</taxon>
        <taxon>Campylobacterota</taxon>
        <taxon>Epsilonproteobacteria</taxon>
        <taxon>Campylobacterales</taxon>
        <taxon>Campylobacteraceae</taxon>
        <taxon>Campylobacter</taxon>
    </lineage>
</organism>
<dbReference type="Gene3D" id="3.40.190.10">
    <property type="entry name" value="Periplasmic binding protein-like II"/>
    <property type="match status" value="2"/>
</dbReference>
<dbReference type="PANTHER" id="PTHR35936:SF17">
    <property type="entry name" value="ARGININE-BINDING EXTRACELLULAR PROTEIN ARTP"/>
    <property type="match status" value="1"/>
</dbReference>
<sequence>MKKFFAGLGIVALMFSANAKELKFGLNAEYPPFEYIDQNNNIAGFDVDLINELGKRLGFEVKLANMGFDALIPALSTGKINAIISAMSATTQRKKAVDFTNPYFITQNLYIKKATNTQINNKNDLKNKKVCVQIGTVQELASTKLAGVKTNVNETIATCIMALKSGKIDVVLVDKLVGMEYLKKNADLVQFFEEPDGSEGMSIGFENNKHTELIAKINAELEKMKSDGSYDKLMQKHGLK</sequence>
<proteinExistence type="inferred from homology"/>
<dbReference type="PROSITE" id="PS01039">
    <property type="entry name" value="SBP_BACTERIAL_3"/>
    <property type="match status" value="1"/>
</dbReference>
<dbReference type="GO" id="GO:0030313">
    <property type="term" value="C:cell envelope"/>
    <property type="evidence" value="ECO:0007669"/>
    <property type="project" value="UniProtKB-SubCell"/>
</dbReference>
<dbReference type="InterPro" id="IPR018313">
    <property type="entry name" value="SBP_3_CS"/>
</dbReference>
<evidence type="ECO:0000313" key="8">
    <source>
        <dbReference type="Proteomes" id="UP000509414"/>
    </source>
</evidence>
<feature type="signal peptide" evidence="5">
    <location>
        <begin position="1"/>
        <end position="19"/>
    </location>
</feature>
<reference evidence="7 8" key="1">
    <citation type="submission" date="2020-02" db="EMBL/GenBank/DDBJ databases">
        <title>Complete genome sequence of the novel Campylobacter species Candidatus Campylobacter infans.</title>
        <authorList>
            <person name="Duim B."/>
            <person name="Zomer A."/>
            <person name="van der Graaf L."/>
            <person name="Wagenaar J."/>
        </authorList>
    </citation>
    <scope>NUCLEOTIDE SEQUENCE [LARGE SCALE GENOMIC DNA]</scope>
    <source>
        <strain evidence="7 8">19S00001</strain>
    </source>
</reference>
<protein>
    <submittedName>
        <fullName evidence="7">Amino acid ABC transporter, periplasmic arginine/lysine/histidine-binding protein</fullName>
    </submittedName>
</protein>
<name>A0A7H9CHB9_9BACT</name>
<keyword evidence="8" id="KW-1185">Reference proteome</keyword>
<evidence type="ECO:0000256" key="1">
    <source>
        <dbReference type="ARBA" id="ARBA00004196"/>
    </source>
</evidence>
<comment type="similarity">
    <text evidence="2 4">Belongs to the bacterial solute-binding protein 3 family.</text>
</comment>
<dbReference type="EMBL" id="CP049075">
    <property type="protein sequence ID" value="QLI05486.1"/>
    <property type="molecule type" value="Genomic_DNA"/>
</dbReference>
<evidence type="ECO:0000313" key="7">
    <source>
        <dbReference type="EMBL" id="QLI05486.1"/>
    </source>
</evidence>
<dbReference type="Pfam" id="PF00497">
    <property type="entry name" value="SBP_bac_3"/>
    <property type="match status" value="1"/>
</dbReference>
<dbReference type="SMART" id="SM00062">
    <property type="entry name" value="PBPb"/>
    <property type="match status" value="1"/>
</dbReference>